<dbReference type="PANTHER" id="PTHR34095:SF1">
    <property type="entry name" value="LARGE RIBOSOMAL SUBUNIT PROTEIN ML55"/>
    <property type="match status" value="1"/>
</dbReference>
<keyword evidence="2" id="KW-0689">Ribosomal protein</keyword>
<dbReference type="GO" id="GO:0006412">
    <property type="term" value="P:translation"/>
    <property type="evidence" value="ECO:0007669"/>
    <property type="project" value="TreeGrafter"/>
</dbReference>
<dbReference type="Proteomes" id="UP000504629">
    <property type="component" value="Unplaced"/>
</dbReference>
<name>A0A6J2KRG0_BOMMA</name>
<dbReference type="PANTHER" id="PTHR34095">
    <property type="entry name" value="39S RIBOSOMAL PROTEIN L55, MITOCHONDRIAL"/>
    <property type="match status" value="1"/>
</dbReference>
<keyword evidence="2" id="KW-0687">Ribonucleoprotein</keyword>
<dbReference type="Pfam" id="PF09776">
    <property type="entry name" value="Mitoc_L55"/>
    <property type="match status" value="1"/>
</dbReference>
<dbReference type="KEGG" id="bman:114253451"/>
<dbReference type="CTD" id="128308"/>
<gene>
    <name evidence="2" type="primary">LOC114253451</name>
</gene>
<dbReference type="GO" id="GO:0003735">
    <property type="term" value="F:structural constituent of ribosome"/>
    <property type="evidence" value="ECO:0007669"/>
    <property type="project" value="InterPro"/>
</dbReference>
<dbReference type="AlphaFoldDB" id="A0A6J2KRG0"/>
<reference evidence="2" key="1">
    <citation type="submission" date="2025-08" db="UniProtKB">
        <authorList>
            <consortium name="RefSeq"/>
        </authorList>
    </citation>
    <scope>IDENTIFICATION</scope>
    <source>
        <tissue evidence="2">Silk gland</tissue>
    </source>
</reference>
<dbReference type="OrthoDB" id="9986315at2759"/>
<proteinExistence type="predicted"/>
<evidence type="ECO:0000313" key="1">
    <source>
        <dbReference type="Proteomes" id="UP000504629"/>
    </source>
</evidence>
<sequence length="127" mass="15022">MICKLLSNYKGALINSLTKRYLNNNIACITKIHREVYSRMYYPTTIALPDGSTINVRYHEPRKIIKLPLDLSLLSEDERKARLEKRKPKKKVKITEDLGDSFNAKKYLKYIKKYFEIEFSKYKVILS</sequence>
<dbReference type="RefSeq" id="XP_028044128.1">
    <property type="nucleotide sequence ID" value="XM_028188327.1"/>
</dbReference>
<organism evidence="1 2">
    <name type="scientific">Bombyx mandarina</name>
    <name type="common">Wild silk moth</name>
    <name type="synonym">Wild silkworm</name>
    <dbReference type="NCBI Taxonomy" id="7092"/>
    <lineage>
        <taxon>Eukaryota</taxon>
        <taxon>Metazoa</taxon>
        <taxon>Ecdysozoa</taxon>
        <taxon>Arthropoda</taxon>
        <taxon>Hexapoda</taxon>
        <taxon>Insecta</taxon>
        <taxon>Pterygota</taxon>
        <taxon>Neoptera</taxon>
        <taxon>Endopterygota</taxon>
        <taxon>Lepidoptera</taxon>
        <taxon>Glossata</taxon>
        <taxon>Ditrysia</taxon>
        <taxon>Bombycoidea</taxon>
        <taxon>Bombycidae</taxon>
        <taxon>Bombycinae</taxon>
        <taxon>Bombyx</taxon>
    </lineage>
</organism>
<keyword evidence="1" id="KW-1185">Reference proteome</keyword>
<dbReference type="InterPro" id="IPR018615">
    <property type="entry name" value="Ribosomal_mL55"/>
</dbReference>
<accession>A0A6J2KRG0</accession>
<dbReference type="GeneID" id="114253451"/>
<protein>
    <submittedName>
        <fullName evidence="2">39S ribosomal protein L55, mitochondrial</fullName>
    </submittedName>
</protein>
<dbReference type="GO" id="GO:0005762">
    <property type="term" value="C:mitochondrial large ribosomal subunit"/>
    <property type="evidence" value="ECO:0007669"/>
    <property type="project" value="InterPro"/>
</dbReference>
<dbReference type="Gene3D" id="6.20.130.20">
    <property type="entry name" value="Mitochondrial ribosomal protein L55"/>
    <property type="match status" value="1"/>
</dbReference>
<evidence type="ECO:0000313" key="2">
    <source>
        <dbReference type="RefSeq" id="XP_028044128.1"/>
    </source>
</evidence>
<dbReference type="InterPro" id="IPR044884">
    <property type="entry name" value="Ribosomal_mL55_sf"/>
</dbReference>